<proteinExistence type="predicted"/>
<organism evidence="1">
    <name type="scientific">marine sediment metagenome</name>
    <dbReference type="NCBI Taxonomy" id="412755"/>
    <lineage>
        <taxon>unclassified sequences</taxon>
        <taxon>metagenomes</taxon>
        <taxon>ecological metagenomes</taxon>
    </lineage>
</organism>
<accession>A0A0F8XAT6</accession>
<feature type="non-terminal residue" evidence="1">
    <location>
        <position position="185"/>
    </location>
</feature>
<reference evidence="1" key="1">
    <citation type="journal article" date="2015" name="Nature">
        <title>Complex archaea that bridge the gap between prokaryotes and eukaryotes.</title>
        <authorList>
            <person name="Spang A."/>
            <person name="Saw J.H."/>
            <person name="Jorgensen S.L."/>
            <person name="Zaremba-Niedzwiedzka K."/>
            <person name="Martijn J."/>
            <person name="Lind A.E."/>
            <person name="van Eijk R."/>
            <person name="Schleper C."/>
            <person name="Guy L."/>
            <person name="Ettema T.J."/>
        </authorList>
    </citation>
    <scope>NUCLEOTIDE SEQUENCE</scope>
</reference>
<dbReference type="EMBL" id="LAZR01060336">
    <property type="protein sequence ID" value="KKK65903.1"/>
    <property type="molecule type" value="Genomic_DNA"/>
</dbReference>
<comment type="caution">
    <text evidence="1">The sequence shown here is derived from an EMBL/GenBank/DDBJ whole genome shotgun (WGS) entry which is preliminary data.</text>
</comment>
<gene>
    <name evidence="1" type="ORF">LCGC14_2969450</name>
</gene>
<dbReference type="Pfam" id="PF15892">
    <property type="entry name" value="BNR_4"/>
    <property type="match status" value="1"/>
</dbReference>
<sequence>MRLFLQLAGILLLFPSVSFSENKLTLNDKDDGYRGIWYFNTLVPEPYNYKYSGGLGTYCAKHRPFAVYSAKSDKTFFCYGGTTKKSNRQLLHMVSYYDHKTGMVPRPTILLNKGTDDAHDNPVISVDDKGYIWIFSTSHGTQRPSYIHRSKKPYDIEEFELVKATKKEAGEEVRITNFSYMQPWH</sequence>
<protein>
    <submittedName>
        <fullName evidence="1">Uncharacterized protein</fullName>
    </submittedName>
</protein>
<evidence type="ECO:0000313" key="1">
    <source>
        <dbReference type="EMBL" id="KKK65903.1"/>
    </source>
</evidence>
<dbReference type="AlphaFoldDB" id="A0A0F8XAT6"/>
<name>A0A0F8XAT6_9ZZZZ</name>